<accession>A0A150XPV4</accession>
<proteinExistence type="predicted"/>
<organism evidence="1 2">
    <name type="scientific">Roseivirga echinicomitans</name>
    <dbReference type="NCBI Taxonomy" id="296218"/>
    <lineage>
        <taxon>Bacteria</taxon>
        <taxon>Pseudomonadati</taxon>
        <taxon>Bacteroidota</taxon>
        <taxon>Cytophagia</taxon>
        <taxon>Cytophagales</taxon>
        <taxon>Roseivirgaceae</taxon>
        <taxon>Roseivirga</taxon>
    </lineage>
</organism>
<dbReference type="EMBL" id="LRDB01000007">
    <property type="protein sequence ID" value="KYG80731.1"/>
    <property type="molecule type" value="Genomic_DNA"/>
</dbReference>
<dbReference type="RefSeq" id="WP_068413530.1">
    <property type="nucleotide sequence ID" value="NZ_LRDB01000007.1"/>
</dbReference>
<reference evidence="1 2" key="1">
    <citation type="submission" date="2016-01" db="EMBL/GenBank/DDBJ databases">
        <title>Genome sequencing of Roseivirga echinicomitans KMM 6058.</title>
        <authorList>
            <person name="Selvaratnam C."/>
            <person name="Thevarajoo S."/>
            <person name="Goh K.M."/>
            <person name="Ee R."/>
            <person name="Chan K.-G."/>
            <person name="Chong C.S."/>
        </authorList>
    </citation>
    <scope>NUCLEOTIDE SEQUENCE [LARGE SCALE GENOMIC DNA]</scope>
    <source>
        <strain evidence="1 2">KMM 6058</strain>
    </source>
</reference>
<evidence type="ECO:0000313" key="2">
    <source>
        <dbReference type="Proteomes" id="UP000075615"/>
    </source>
</evidence>
<comment type="caution">
    <text evidence="1">The sequence shown here is derived from an EMBL/GenBank/DDBJ whole genome shotgun (WGS) entry which is preliminary data.</text>
</comment>
<dbReference type="Proteomes" id="UP000075615">
    <property type="component" value="Unassembled WGS sequence"/>
</dbReference>
<gene>
    <name evidence="1" type="ORF">AWN68_16620</name>
</gene>
<name>A0A150XPV4_9BACT</name>
<evidence type="ECO:0000313" key="1">
    <source>
        <dbReference type="EMBL" id="KYG80731.1"/>
    </source>
</evidence>
<dbReference type="AlphaFoldDB" id="A0A150XPV4"/>
<dbReference type="OrthoDB" id="1432623at2"/>
<keyword evidence="2" id="KW-1185">Reference proteome</keyword>
<sequence>MSKVRGIQAKYLINLYELKLPNEPVNLNIEGNLYLSNNPKTIEDFFNEEAIPIAGINEVHHTYQSRTYLTDSEKHHESNFDERQNLIVALKKAVLFCQALWLLKDNSIRTELGHLIYTTQDGNILHSNYLSSLFNNALAQSATTEFKIGELEKAVHYYKLLYKISYIELSPITNLRKDTSRITRAYFFLQAARASNDLGTKISQYCTAFECLFSTSNSELKHRLSETVALFLGGNNPLEQYKNMQLAYDLRSSIVHGSHVSTKYSKNNFQLLKETALNCDEYFRQSLKRILDDEAIFELFTNGKSEELNSFFLNLVFEKSI</sequence>
<protein>
    <submittedName>
        <fullName evidence="1">Uncharacterized protein</fullName>
    </submittedName>
</protein>